<protein>
    <submittedName>
        <fullName evidence="1">DUF2783 domain-containing protein</fullName>
    </submittedName>
</protein>
<evidence type="ECO:0000313" key="2">
    <source>
        <dbReference type="Proteomes" id="UP000077405"/>
    </source>
</evidence>
<dbReference type="Pfam" id="PF10932">
    <property type="entry name" value="DUF2783"/>
    <property type="match status" value="1"/>
</dbReference>
<accession>A0A160JGZ5</accession>
<evidence type="ECO:0000313" key="1">
    <source>
        <dbReference type="EMBL" id="ANC92246.1"/>
    </source>
</evidence>
<dbReference type="KEGG" id="ahu:A6A40_10215"/>
<sequence>MAELMTEQRFASPDDAYQLLIDSHRDLTPDQSTRLNAKLILLLANHIGDPEVLAEALRVARQGVE</sequence>
<dbReference type="EMBL" id="CP015285">
    <property type="protein sequence ID" value="ANC92246.1"/>
    <property type="molecule type" value="Genomic_DNA"/>
</dbReference>
<dbReference type="STRING" id="1226968.A6A40_10215"/>
<name>A0A160JGZ5_9PROT</name>
<dbReference type="AlphaFoldDB" id="A0A160JGZ5"/>
<reference evidence="1 2" key="1">
    <citation type="journal article" date="2013" name="Int. J. Syst. Evol. Microbiol.">
        <title>Azospirillum humicireducens sp. nov., a nitrogen-fixing bacterium isolated from a microbial fuel cell.</title>
        <authorList>
            <person name="Zhou S."/>
            <person name="Han L."/>
            <person name="Wang Y."/>
            <person name="Yang G."/>
            <person name="Zhuang L."/>
            <person name="Hu P."/>
        </authorList>
    </citation>
    <scope>NUCLEOTIDE SEQUENCE [LARGE SCALE GENOMIC DNA]</scope>
    <source>
        <strain evidence="1 2">SgZ-5</strain>
    </source>
</reference>
<keyword evidence="2" id="KW-1185">Reference proteome</keyword>
<dbReference type="OrthoDB" id="8420594at2"/>
<dbReference type="Proteomes" id="UP000077405">
    <property type="component" value="Chromosome"/>
</dbReference>
<dbReference type="InterPro" id="IPR021233">
    <property type="entry name" value="DUF2783"/>
</dbReference>
<proteinExistence type="predicted"/>
<dbReference type="RefSeq" id="WP_063635312.1">
    <property type="nucleotide sequence ID" value="NZ_CP015285.1"/>
</dbReference>
<gene>
    <name evidence="1" type="ORF">A6A40_10215</name>
</gene>
<organism evidence="1 2">
    <name type="scientific">Azospirillum humicireducens</name>
    <dbReference type="NCBI Taxonomy" id="1226968"/>
    <lineage>
        <taxon>Bacteria</taxon>
        <taxon>Pseudomonadati</taxon>
        <taxon>Pseudomonadota</taxon>
        <taxon>Alphaproteobacteria</taxon>
        <taxon>Rhodospirillales</taxon>
        <taxon>Azospirillaceae</taxon>
        <taxon>Azospirillum</taxon>
    </lineage>
</organism>